<evidence type="ECO:0000259" key="8">
    <source>
        <dbReference type="SMART" id="SM00903"/>
    </source>
</evidence>
<dbReference type="SMART" id="SM00903">
    <property type="entry name" value="Flavin_Reduct"/>
    <property type="match status" value="1"/>
</dbReference>
<dbReference type="PANTHER" id="PTHR30466">
    <property type="entry name" value="FLAVIN REDUCTASE"/>
    <property type="match status" value="1"/>
</dbReference>
<dbReference type="Gene3D" id="2.30.110.10">
    <property type="entry name" value="Electron Transport, Fmn-binding Protein, Chain A"/>
    <property type="match status" value="1"/>
</dbReference>
<dbReference type="UniPathway" id="UPA00208">
    <property type="reaction ID" value="UER00416"/>
</dbReference>
<reference evidence="9 10" key="1">
    <citation type="submission" date="2014-08" db="EMBL/GenBank/DDBJ databases">
        <title>Chaperone-usher fimbriae in a diverse selection of Gallibacterium genomes.</title>
        <authorList>
            <person name="Kudirkiene E."/>
            <person name="Bager R.J."/>
            <person name="Johnson T.J."/>
            <person name="Bojesen A.M."/>
        </authorList>
    </citation>
    <scope>NUCLEOTIDE SEQUENCE [LARGE SCALE GENOMIC DNA]</scope>
    <source>
        <strain evidence="9 10">CCM5974</strain>
    </source>
</reference>
<comment type="caution">
    <text evidence="9">The sequence shown here is derived from an EMBL/GenBank/DDBJ whole genome shotgun (WGS) entry which is preliminary data.</text>
</comment>
<dbReference type="GO" id="GO:0010181">
    <property type="term" value="F:FMN binding"/>
    <property type="evidence" value="ECO:0007669"/>
    <property type="project" value="InterPro"/>
</dbReference>
<dbReference type="Proteomes" id="UP000030539">
    <property type="component" value="Unassembled WGS sequence"/>
</dbReference>
<dbReference type="RefSeq" id="WP_039173149.1">
    <property type="nucleotide sequence ID" value="NZ_JPXX01000018.1"/>
</dbReference>
<protein>
    <recommendedName>
        <fullName evidence="3">4-hydroxyphenylacetate 3-monooxygenase reductase component</fullName>
    </recommendedName>
</protein>
<organism evidence="9 10">
    <name type="scientific">Gallibacterium genomosp. 1</name>
    <dbReference type="NCBI Taxonomy" id="155515"/>
    <lineage>
        <taxon>Bacteria</taxon>
        <taxon>Pseudomonadati</taxon>
        <taxon>Pseudomonadota</taxon>
        <taxon>Gammaproteobacteria</taxon>
        <taxon>Pasteurellales</taxon>
        <taxon>Pasteurellaceae</taxon>
        <taxon>Gallibacterium</taxon>
    </lineage>
</organism>
<dbReference type="eggNOG" id="COG1853">
    <property type="taxonomic scope" value="Bacteria"/>
</dbReference>
<name>A0A0A2XYE2_9PAST</name>
<evidence type="ECO:0000256" key="1">
    <source>
        <dbReference type="ARBA" id="ARBA00005112"/>
    </source>
</evidence>
<evidence type="ECO:0000256" key="4">
    <source>
        <dbReference type="ARBA" id="ARBA00022630"/>
    </source>
</evidence>
<dbReference type="InterPro" id="IPR050268">
    <property type="entry name" value="NADH-dep_flavin_reductase"/>
</dbReference>
<evidence type="ECO:0000256" key="7">
    <source>
        <dbReference type="ARBA" id="ARBA00023027"/>
    </source>
</evidence>
<keyword evidence="6" id="KW-0560">Oxidoreductase</keyword>
<dbReference type="GO" id="GO:0042602">
    <property type="term" value="F:riboflavin reductase (NADPH) activity"/>
    <property type="evidence" value="ECO:0007669"/>
    <property type="project" value="TreeGrafter"/>
</dbReference>
<dbReference type="AlphaFoldDB" id="A0A0A2XYE2"/>
<evidence type="ECO:0000313" key="10">
    <source>
        <dbReference type="Proteomes" id="UP000030539"/>
    </source>
</evidence>
<proteinExistence type="inferred from homology"/>
<evidence type="ECO:0000313" key="9">
    <source>
        <dbReference type="EMBL" id="KGQ37396.1"/>
    </source>
</evidence>
<dbReference type="InterPro" id="IPR012349">
    <property type="entry name" value="Split_barrel_FMN-bd"/>
</dbReference>
<sequence>MAKIAETLTPEQQNFRNAMSKLAAAVNIVTTQGEAGTCGITATAVCSITDTPPTVLVCVNRNSQMNAVFKQNKQVCINILSAEQQELACHFAGMRESSMEERFNMDIWKEKHEFYHAPALIGSLANLHGTITMIHEVGTHSLFFVTLDKIDVYDGNGLIYFNRGFQVVT</sequence>
<dbReference type="GO" id="GO:0042537">
    <property type="term" value="P:benzene-containing compound metabolic process"/>
    <property type="evidence" value="ECO:0007669"/>
    <property type="project" value="InterPro"/>
</dbReference>
<keyword evidence="4" id="KW-0285">Flavoprotein</keyword>
<dbReference type="GO" id="GO:0051287">
    <property type="term" value="F:NAD binding"/>
    <property type="evidence" value="ECO:0007669"/>
    <property type="project" value="InterPro"/>
</dbReference>
<dbReference type="InterPro" id="IPR002563">
    <property type="entry name" value="Flavin_Rdtase-like_dom"/>
</dbReference>
<gene>
    <name evidence="9" type="primary">hpaC</name>
    <name evidence="9" type="ORF">JP36_06490</name>
</gene>
<dbReference type="SUPFAM" id="SSF50475">
    <property type="entry name" value="FMN-binding split barrel"/>
    <property type="match status" value="1"/>
</dbReference>
<comment type="similarity">
    <text evidence="2">Belongs to the non-flavoprotein flavin reductase family. HpaC subfamily.</text>
</comment>
<comment type="pathway">
    <text evidence="1">Aromatic compound metabolism; 4-hydroxyphenylacetate degradation; pyruvate and succinate semialdehyde from 4-hydroxyphenylacetate: step 1/7.</text>
</comment>
<dbReference type="GO" id="GO:0004497">
    <property type="term" value="F:monooxygenase activity"/>
    <property type="evidence" value="ECO:0007669"/>
    <property type="project" value="UniProtKB-KW"/>
</dbReference>
<evidence type="ECO:0000256" key="5">
    <source>
        <dbReference type="ARBA" id="ARBA00022797"/>
    </source>
</evidence>
<dbReference type="STRING" id="155515.JP36_06490"/>
<evidence type="ECO:0000256" key="2">
    <source>
        <dbReference type="ARBA" id="ARBA00006032"/>
    </source>
</evidence>
<dbReference type="PANTHER" id="PTHR30466:SF1">
    <property type="entry name" value="FMN REDUCTASE (NADH) RUTF"/>
    <property type="match status" value="1"/>
</dbReference>
<keyword evidence="7" id="KW-0520">NAD</keyword>
<dbReference type="EMBL" id="JPXX01000018">
    <property type="protein sequence ID" value="KGQ37396.1"/>
    <property type="molecule type" value="Genomic_DNA"/>
</dbReference>
<keyword evidence="9" id="KW-0503">Monooxygenase</keyword>
<evidence type="ECO:0000256" key="6">
    <source>
        <dbReference type="ARBA" id="ARBA00023002"/>
    </source>
</evidence>
<dbReference type="GO" id="GO:0006208">
    <property type="term" value="P:pyrimidine nucleobase catabolic process"/>
    <property type="evidence" value="ECO:0007669"/>
    <property type="project" value="TreeGrafter"/>
</dbReference>
<dbReference type="InterPro" id="IPR011982">
    <property type="entry name" value="HPA_mOase_red"/>
</dbReference>
<accession>A0A0A2XYE2</accession>
<evidence type="ECO:0000256" key="3">
    <source>
        <dbReference type="ARBA" id="ARBA00015398"/>
    </source>
</evidence>
<dbReference type="Pfam" id="PF01613">
    <property type="entry name" value="Flavin_Reduct"/>
    <property type="match status" value="1"/>
</dbReference>
<keyword evidence="5" id="KW-0058">Aromatic hydrocarbons catabolism</keyword>
<dbReference type="GO" id="GO:0016651">
    <property type="term" value="F:oxidoreductase activity, acting on NAD(P)H"/>
    <property type="evidence" value="ECO:0007669"/>
    <property type="project" value="InterPro"/>
</dbReference>
<dbReference type="NCBIfam" id="TIGR02296">
    <property type="entry name" value="HpaC"/>
    <property type="match status" value="1"/>
</dbReference>
<feature type="domain" description="Flavin reductase like" evidence="8">
    <location>
        <begin position="19"/>
        <end position="167"/>
    </location>
</feature>